<reference evidence="3" key="1">
    <citation type="journal article" date="2023" name="bioRxiv">
        <title>Improved chromosome-level genome assembly for marigold (Tagetes erecta).</title>
        <authorList>
            <person name="Jiang F."/>
            <person name="Yuan L."/>
            <person name="Wang S."/>
            <person name="Wang H."/>
            <person name="Xu D."/>
            <person name="Wang A."/>
            <person name="Fan W."/>
        </authorList>
    </citation>
    <scope>NUCLEOTIDE SEQUENCE</scope>
    <source>
        <strain evidence="3">WSJ</strain>
        <tissue evidence="3">Leaf</tissue>
    </source>
</reference>
<name>A0AAD8KJ82_TARER</name>
<dbReference type="AlphaFoldDB" id="A0AAD8KJ82"/>
<comment type="caution">
    <text evidence="3">The sequence shown here is derived from an EMBL/GenBank/DDBJ whole genome shotgun (WGS) entry which is preliminary data.</text>
</comment>
<gene>
    <name evidence="3" type="ORF">QVD17_19067</name>
</gene>
<organism evidence="3 4">
    <name type="scientific">Tagetes erecta</name>
    <name type="common">African marigold</name>
    <dbReference type="NCBI Taxonomy" id="13708"/>
    <lineage>
        <taxon>Eukaryota</taxon>
        <taxon>Viridiplantae</taxon>
        <taxon>Streptophyta</taxon>
        <taxon>Embryophyta</taxon>
        <taxon>Tracheophyta</taxon>
        <taxon>Spermatophyta</taxon>
        <taxon>Magnoliopsida</taxon>
        <taxon>eudicotyledons</taxon>
        <taxon>Gunneridae</taxon>
        <taxon>Pentapetalae</taxon>
        <taxon>asterids</taxon>
        <taxon>campanulids</taxon>
        <taxon>Asterales</taxon>
        <taxon>Asteraceae</taxon>
        <taxon>Asteroideae</taxon>
        <taxon>Heliantheae alliance</taxon>
        <taxon>Tageteae</taxon>
        <taxon>Tagetes</taxon>
    </lineage>
</organism>
<evidence type="ECO:0000313" key="3">
    <source>
        <dbReference type="EMBL" id="KAK1423759.1"/>
    </source>
</evidence>
<sequence>MDSGASFHATHRSDGMRNVKKGDFGKARLVKGEILDVTGMGDVDLRLVYSPKQDLKPWFKKTEEAYASRRASRRGGEKSSMRRRLIGSVVTYASVD</sequence>
<evidence type="ECO:0000256" key="1">
    <source>
        <dbReference type="SAM" id="MobiDB-lite"/>
    </source>
</evidence>
<dbReference type="Pfam" id="PF22936">
    <property type="entry name" value="Pol_BBD"/>
    <property type="match status" value="1"/>
</dbReference>
<protein>
    <recommendedName>
        <fullName evidence="2">Retrovirus-related Pol polyprotein from transposon TNT 1-94-like beta-barrel domain-containing protein</fullName>
    </recommendedName>
</protein>
<dbReference type="Proteomes" id="UP001229421">
    <property type="component" value="Unassembled WGS sequence"/>
</dbReference>
<keyword evidence="4" id="KW-1185">Reference proteome</keyword>
<feature type="region of interest" description="Disordered" evidence="1">
    <location>
        <begin position="1"/>
        <end position="22"/>
    </location>
</feature>
<feature type="compositionally biased region" description="Basic and acidic residues" evidence="1">
    <location>
        <begin position="11"/>
        <end position="22"/>
    </location>
</feature>
<evidence type="ECO:0000313" key="4">
    <source>
        <dbReference type="Proteomes" id="UP001229421"/>
    </source>
</evidence>
<evidence type="ECO:0000259" key="2">
    <source>
        <dbReference type="Pfam" id="PF22936"/>
    </source>
</evidence>
<dbReference type="InterPro" id="IPR054722">
    <property type="entry name" value="PolX-like_BBD"/>
</dbReference>
<accession>A0AAD8KJ82</accession>
<dbReference type="EMBL" id="JAUHHV010000005">
    <property type="protein sequence ID" value="KAK1423759.1"/>
    <property type="molecule type" value="Genomic_DNA"/>
</dbReference>
<proteinExistence type="predicted"/>
<feature type="domain" description="Retrovirus-related Pol polyprotein from transposon TNT 1-94-like beta-barrel" evidence="2">
    <location>
        <begin position="1"/>
        <end position="47"/>
    </location>
</feature>